<dbReference type="AlphaFoldDB" id="A0A2H0XEP0"/>
<evidence type="ECO:0000313" key="3">
    <source>
        <dbReference type="Proteomes" id="UP000231252"/>
    </source>
</evidence>
<feature type="domain" description="HTH cro/C1-type" evidence="1">
    <location>
        <begin position="33"/>
        <end position="87"/>
    </location>
</feature>
<dbReference type="Pfam" id="PF01381">
    <property type="entry name" value="HTH_3"/>
    <property type="match status" value="1"/>
</dbReference>
<organism evidence="2 3">
    <name type="scientific">candidate division WWE3 bacterium CG08_land_8_20_14_0_20_41_10</name>
    <dbReference type="NCBI Taxonomy" id="1975085"/>
    <lineage>
        <taxon>Bacteria</taxon>
        <taxon>Katanobacteria</taxon>
    </lineage>
</organism>
<dbReference type="GO" id="GO:0003677">
    <property type="term" value="F:DNA binding"/>
    <property type="evidence" value="ECO:0007669"/>
    <property type="project" value="InterPro"/>
</dbReference>
<proteinExistence type="predicted"/>
<sequence>MTYKEYKERALKNPNFKREYEKLRPEYELAVSLARRRVERKMTQGSLAQKLHTKQSAISRLESGLYNPTLGFLKNVATALGCKLNISLS</sequence>
<dbReference type="Proteomes" id="UP000231252">
    <property type="component" value="Unassembled WGS sequence"/>
</dbReference>
<reference evidence="3" key="1">
    <citation type="submission" date="2017-09" db="EMBL/GenBank/DDBJ databases">
        <title>Depth-based differentiation of microbial function through sediment-hosted aquifers and enrichment of novel symbionts in the deep terrestrial subsurface.</title>
        <authorList>
            <person name="Probst A.J."/>
            <person name="Ladd B."/>
            <person name="Jarett J.K."/>
            <person name="Geller-Mcgrath D.E."/>
            <person name="Sieber C.M.K."/>
            <person name="Emerson J.B."/>
            <person name="Anantharaman K."/>
            <person name="Thomas B.C."/>
            <person name="Malmstrom R."/>
            <person name="Stieglmeier M."/>
            <person name="Klingl A."/>
            <person name="Woyke T."/>
            <person name="Ryan C.M."/>
            <person name="Banfield J.F."/>
        </authorList>
    </citation>
    <scope>NUCLEOTIDE SEQUENCE [LARGE SCALE GENOMIC DNA]</scope>
</reference>
<accession>A0A2H0XEP0</accession>
<protein>
    <submittedName>
        <fullName evidence="2">Transcriptional regulator</fullName>
    </submittedName>
</protein>
<dbReference type="SMART" id="SM00530">
    <property type="entry name" value="HTH_XRE"/>
    <property type="match status" value="1"/>
</dbReference>
<dbReference type="EMBL" id="PEYU01000017">
    <property type="protein sequence ID" value="PIS22619.1"/>
    <property type="molecule type" value="Genomic_DNA"/>
</dbReference>
<dbReference type="InterPro" id="IPR010982">
    <property type="entry name" value="Lambda_DNA-bd_dom_sf"/>
</dbReference>
<dbReference type="Gene3D" id="1.10.260.40">
    <property type="entry name" value="lambda repressor-like DNA-binding domains"/>
    <property type="match status" value="1"/>
</dbReference>
<evidence type="ECO:0000313" key="2">
    <source>
        <dbReference type="EMBL" id="PIS22619.1"/>
    </source>
</evidence>
<evidence type="ECO:0000259" key="1">
    <source>
        <dbReference type="PROSITE" id="PS50943"/>
    </source>
</evidence>
<name>A0A2H0XEP0_UNCKA</name>
<gene>
    <name evidence="2" type="ORF">COT50_00980</name>
</gene>
<dbReference type="InterPro" id="IPR001387">
    <property type="entry name" value="Cro/C1-type_HTH"/>
</dbReference>
<comment type="caution">
    <text evidence="2">The sequence shown here is derived from an EMBL/GenBank/DDBJ whole genome shotgun (WGS) entry which is preliminary data.</text>
</comment>
<dbReference type="PROSITE" id="PS50943">
    <property type="entry name" value="HTH_CROC1"/>
    <property type="match status" value="1"/>
</dbReference>
<dbReference type="CDD" id="cd00093">
    <property type="entry name" value="HTH_XRE"/>
    <property type="match status" value="1"/>
</dbReference>
<dbReference type="SUPFAM" id="SSF47413">
    <property type="entry name" value="lambda repressor-like DNA-binding domains"/>
    <property type="match status" value="1"/>
</dbReference>